<proteinExistence type="predicted"/>
<organism evidence="1">
    <name type="scientific">bioreactor metagenome</name>
    <dbReference type="NCBI Taxonomy" id="1076179"/>
    <lineage>
        <taxon>unclassified sequences</taxon>
        <taxon>metagenomes</taxon>
        <taxon>ecological metagenomes</taxon>
    </lineage>
</organism>
<comment type="caution">
    <text evidence="1">The sequence shown here is derived from an EMBL/GenBank/DDBJ whole genome shotgun (WGS) entry which is preliminary data.</text>
</comment>
<name>A0A645EJL9_9ZZZZ</name>
<evidence type="ECO:0000313" key="1">
    <source>
        <dbReference type="EMBL" id="MPN01646.1"/>
    </source>
</evidence>
<sequence length="138" mass="15083">MVLKIMAPVSIKSVYTIRLPSGHQLTPLRLEVSLLKTRLWLPSALATAICTSPCPWLYAIHFPSGLQMGRQSVETEPVTRVSLPVSRFCSTIPASSAKAKTLPSGLRLAEGQGVTFWRSDPSRFMRKTAYSLSPSGLP</sequence>
<accession>A0A645EJL9</accession>
<dbReference type="AlphaFoldDB" id="A0A645EJL9"/>
<protein>
    <submittedName>
        <fullName evidence="1">Uncharacterized protein</fullName>
    </submittedName>
</protein>
<reference evidence="1" key="1">
    <citation type="submission" date="2019-08" db="EMBL/GenBank/DDBJ databases">
        <authorList>
            <person name="Kucharzyk K."/>
            <person name="Murdoch R.W."/>
            <person name="Higgins S."/>
            <person name="Loffler F."/>
        </authorList>
    </citation>
    <scope>NUCLEOTIDE SEQUENCE</scope>
</reference>
<dbReference type="EMBL" id="VSSQ01047641">
    <property type="protein sequence ID" value="MPN01646.1"/>
    <property type="molecule type" value="Genomic_DNA"/>
</dbReference>
<gene>
    <name evidence="1" type="ORF">SDC9_148856</name>
</gene>